<dbReference type="GO" id="GO:0006270">
    <property type="term" value="P:DNA replication initiation"/>
    <property type="evidence" value="ECO:0007669"/>
    <property type="project" value="UniProtKB-ARBA"/>
</dbReference>
<dbReference type="PROSITE" id="PS00045">
    <property type="entry name" value="HISTONE_LIKE"/>
    <property type="match status" value="1"/>
</dbReference>
<evidence type="ECO:0000256" key="3">
    <source>
        <dbReference type="ARBA" id="ARBA00023125"/>
    </source>
</evidence>
<dbReference type="InterPro" id="IPR010992">
    <property type="entry name" value="IHF-like_DNA-bd_dom_sf"/>
</dbReference>
<reference evidence="7" key="1">
    <citation type="journal article" date="2022" name="G3 (Bethesda)">
        <title>Unveiling the complete genome sequence of Alicyclobacillus acidoterrestris DSM 3922T, a taint-producing strain.</title>
        <authorList>
            <person name="Leonardo I.C."/>
            <person name="Barreto Crespo M.T."/>
            <person name="Gaspar F.B."/>
        </authorList>
    </citation>
    <scope>NUCLEOTIDE SEQUENCE [LARGE SCALE GENOMIC DNA]</scope>
    <source>
        <strain evidence="7">DSM 3922</strain>
    </source>
</reference>
<dbReference type="PRINTS" id="PR01727">
    <property type="entry name" value="DNABINDINGHU"/>
</dbReference>
<evidence type="ECO:0000256" key="2">
    <source>
        <dbReference type="ARBA" id="ARBA00023067"/>
    </source>
</evidence>
<dbReference type="Proteomes" id="UP000829401">
    <property type="component" value="Chromosome"/>
</dbReference>
<dbReference type="KEGG" id="aaco:K1I37_01380"/>
<dbReference type="GO" id="GO:0005829">
    <property type="term" value="C:cytosol"/>
    <property type="evidence" value="ECO:0007669"/>
    <property type="project" value="TreeGrafter"/>
</dbReference>
<dbReference type="GO" id="GO:1990178">
    <property type="term" value="C:HU-DNA complex"/>
    <property type="evidence" value="ECO:0007669"/>
    <property type="project" value="UniProtKB-ARBA"/>
</dbReference>
<dbReference type="CDD" id="cd13831">
    <property type="entry name" value="HU"/>
    <property type="match status" value="1"/>
</dbReference>
<evidence type="ECO:0000256" key="1">
    <source>
        <dbReference type="ARBA" id="ARBA00010529"/>
    </source>
</evidence>
<dbReference type="GO" id="GO:0003677">
    <property type="term" value="F:DNA binding"/>
    <property type="evidence" value="ECO:0007669"/>
    <property type="project" value="UniProtKB-KW"/>
</dbReference>
<dbReference type="AlphaFoldDB" id="A0A9E6ZJ73"/>
<dbReference type="Pfam" id="PF00216">
    <property type="entry name" value="Bac_DNA_binding"/>
    <property type="match status" value="1"/>
</dbReference>
<gene>
    <name evidence="6" type="ORF">K1I37_01380</name>
</gene>
<evidence type="ECO:0000313" key="7">
    <source>
        <dbReference type="Proteomes" id="UP000829401"/>
    </source>
</evidence>
<evidence type="ECO:0000256" key="4">
    <source>
        <dbReference type="RuleBase" id="RU003939"/>
    </source>
</evidence>
<proteinExistence type="inferred from homology"/>
<dbReference type="GO" id="GO:1990103">
    <property type="term" value="C:DnaA-HU complex"/>
    <property type="evidence" value="ECO:0007669"/>
    <property type="project" value="UniProtKB-ARBA"/>
</dbReference>
<organism evidence="6 7">
    <name type="scientific">Alicyclobacillus acidoterrestris (strain ATCC 49025 / DSM 3922 / CIP 106132 / NCIMB 13137 / GD3B)</name>
    <dbReference type="NCBI Taxonomy" id="1356854"/>
    <lineage>
        <taxon>Bacteria</taxon>
        <taxon>Bacillati</taxon>
        <taxon>Bacillota</taxon>
        <taxon>Bacilli</taxon>
        <taxon>Bacillales</taxon>
        <taxon>Alicyclobacillaceae</taxon>
        <taxon>Alicyclobacillus</taxon>
    </lineage>
</organism>
<accession>A0A9E6ZJ73</accession>
<dbReference type="GO" id="GO:0042802">
    <property type="term" value="F:identical protein binding"/>
    <property type="evidence" value="ECO:0007669"/>
    <property type="project" value="UniProtKB-ARBA"/>
</dbReference>
<dbReference type="OrthoDB" id="9799835at2"/>
<keyword evidence="3 6" id="KW-0238">DNA-binding</keyword>
<evidence type="ECO:0000313" key="6">
    <source>
        <dbReference type="EMBL" id="UNO50717.1"/>
    </source>
</evidence>
<dbReference type="GO" id="GO:0030527">
    <property type="term" value="F:structural constituent of chromatin"/>
    <property type="evidence" value="ECO:0007669"/>
    <property type="project" value="InterPro"/>
</dbReference>
<dbReference type="SUPFAM" id="SSF47729">
    <property type="entry name" value="IHF-like DNA-binding proteins"/>
    <property type="match status" value="1"/>
</dbReference>
<name>A0A9E6ZJ73_ALIAG</name>
<keyword evidence="7" id="KW-1185">Reference proteome</keyword>
<dbReference type="EMBL" id="CP080467">
    <property type="protein sequence ID" value="UNO50717.1"/>
    <property type="molecule type" value="Genomic_DNA"/>
</dbReference>
<dbReference type="InterPro" id="IPR020816">
    <property type="entry name" value="Histone-like_DNA-bd_CS"/>
</dbReference>
<dbReference type="PANTHER" id="PTHR33175">
    <property type="entry name" value="DNA-BINDING PROTEIN HU"/>
    <property type="match status" value="1"/>
</dbReference>
<dbReference type="PANTHER" id="PTHR33175:SF3">
    <property type="entry name" value="DNA-BINDING PROTEIN HU-BETA"/>
    <property type="match status" value="1"/>
</dbReference>
<dbReference type="SMART" id="SM00411">
    <property type="entry name" value="BHL"/>
    <property type="match status" value="1"/>
</dbReference>
<dbReference type="FunFam" id="4.10.520.10:FF:000001">
    <property type="entry name" value="DNA-binding protein HU"/>
    <property type="match status" value="1"/>
</dbReference>
<comment type="similarity">
    <text evidence="1 4">Belongs to the bacterial histone-like protein family.</text>
</comment>
<feature type="compositionally biased region" description="Basic and acidic residues" evidence="5">
    <location>
        <begin position="9"/>
        <end position="22"/>
    </location>
</feature>
<dbReference type="InterPro" id="IPR000119">
    <property type="entry name" value="Hist_DNA-bd"/>
</dbReference>
<evidence type="ECO:0000256" key="5">
    <source>
        <dbReference type="SAM" id="MobiDB-lite"/>
    </source>
</evidence>
<dbReference type="GO" id="GO:0010467">
    <property type="term" value="P:gene expression"/>
    <property type="evidence" value="ECO:0007669"/>
    <property type="project" value="UniProtKB-ARBA"/>
</dbReference>
<feature type="region of interest" description="Disordered" evidence="5">
    <location>
        <begin position="1"/>
        <end position="27"/>
    </location>
</feature>
<sequence length="115" mass="12684">MKTSRNQRGKNELNSRHSHERGNPQVNKMELINRVADKTGLKKKDAEQAVNSVFEIIEEALGAGEKVQVIGFGTFETRARAARSGRNPQTGEVIEIPASTVPAFKPGNKLKESTR</sequence>
<keyword evidence="2" id="KW-0226">DNA condensation</keyword>
<dbReference type="GO" id="GO:0030261">
    <property type="term" value="P:chromosome condensation"/>
    <property type="evidence" value="ECO:0007669"/>
    <property type="project" value="UniProtKB-KW"/>
</dbReference>
<protein>
    <submittedName>
        <fullName evidence="6">HU family DNA-binding protein</fullName>
    </submittedName>
</protein>
<dbReference type="Gene3D" id="4.10.520.10">
    <property type="entry name" value="IHF-like DNA-binding proteins"/>
    <property type="match status" value="1"/>
</dbReference>